<sequence length="205" mass="22385">MSDPYYYETSKGHGLPHDPFNAIVGPRPIGWISSQDSAGNLNLAPYSFFNAFNYIPPIIGFSSIGRKDSLNNIEQTREFVWNLATLPLAEAMNQSCAAVAPDVDEFALSGLTAAPSRLIKPPRVAESPVSFECRMTQIIQLQTSEGQQVESWLVLGEVVAVHIARHLLVEGVYDTAAAQPILRGGGPADYFSIGPEALFKMHRPQ</sequence>
<evidence type="ECO:0000259" key="1">
    <source>
        <dbReference type="SMART" id="SM00903"/>
    </source>
</evidence>
<gene>
    <name evidence="2" type="ORF">EF096_02710</name>
</gene>
<dbReference type="InterPro" id="IPR012349">
    <property type="entry name" value="Split_barrel_FMN-bd"/>
</dbReference>
<protein>
    <submittedName>
        <fullName evidence="2">Flavin reductase family protein</fullName>
    </submittedName>
</protein>
<evidence type="ECO:0000313" key="2">
    <source>
        <dbReference type="EMBL" id="ROZ87794.1"/>
    </source>
</evidence>
<reference evidence="2 3" key="1">
    <citation type="submission" date="2018-11" db="EMBL/GenBank/DDBJ databases">
        <authorList>
            <person name="Jang G.I."/>
            <person name="Hwang C.Y."/>
        </authorList>
    </citation>
    <scope>NUCLEOTIDE SEQUENCE [LARGE SCALE GENOMIC DNA]</scope>
    <source>
        <strain evidence="2 3">SSM26</strain>
    </source>
</reference>
<keyword evidence="3" id="KW-1185">Reference proteome</keyword>
<dbReference type="SMART" id="SM00903">
    <property type="entry name" value="Flavin_Reduct"/>
    <property type="match status" value="1"/>
</dbReference>
<proteinExistence type="predicted"/>
<dbReference type="PANTHER" id="PTHR43812">
    <property type="entry name" value="BLR2425 PROTEIN"/>
    <property type="match status" value="1"/>
</dbReference>
<dbReference type="InterPro" id="IPR002563">
    <property type="entry name" value="Flavin_Rdtase-like_dom"/>
</dbReference>
<dbReference type="EMBL" id="RKKU01000002">
    <property type="protein sequence ID" value="ROZ87794.1"/>
    <property type="molecule type" value="Genomic_DNA"/>
</dbReference>
<accession>A0ABX9XLI8</accession>
<dbReference type="Gene3D" id="2.30.110.10">
    <property type="entry name" value="Electron Transport, Fmn-binding Protein, Chain A"/>
    <property type="match status" value="1"/>
</dbReference>
<evidence type="ECO:0000313" key="3">
    <source>
        <dbReference type="Proteomes" id="UP000275199"/>
    </source>
</evidence>
<dbReference type="RefSeq" id="WP_123888081.1">
    <property type="nucleotide sequence ID" value="NZ_RKKU01000002.1"/>
</dbReference>
<dbReference type="SUPFAM" id="SSF50475">
    <property type="entry name" value="FMN-binding split barrel"/>
    <property type="match status" value="1"/>
</dbReference>
<dbReference type="Proteomes" id="UP000275199">
    <property type="component" value="Unassembled WGS sequence"/>
</dbReference>
<feature type="domain" description="Flavin reductase like" evidence="1">
    <location>
        <begin position="24"/>
        <end position="175"/>
    </location>
</feature>
<name>A0ABX9XLI8_9PSED</name>
<dbReference type="PANTHER" id="PTHR43812:SF2">
    <property type="entry name" value="FLAVIN REDUCTASE LIKE DOMAIN-CONTAINING PROTEIN"/>
    <property type="match status" value="1"/>
</dbReference>
<comment type="caution">
    <text evidence="2">The sequence shown here is derived from an EMBL/GenBank/DDBJ whole genome shotgun (WGS) entry which is preliminary data.</text>
</comment>
<organism evidence="2 3">
    <name type="scientific">Pseudomonas neustonica</name>
    <dbReference type="NCBI Taxonomy" id="2487346"/>
    <lineage>
        <taxon>Bacteria</taxon>
        <taxon>Pseudomonadati</taxon>
        <taxon>Pseudomonadota</taxon>
        <taxon>Gammaproteobacteria</taxon>
        <taxon>Pseudomonadales</taxon>
        <taxon>Pseudomonadaceae</taxon>
        <taxon>Pseudomonas</taxon>
    </lineage>
</organism>
<dbReference type="Pfam" id="PF01613">
    <property type="entry name" value="Flavin_Reduct"/>
    <property type="match status" value="1"/>
</dbReference>